<comment type="subcellular location">
    <subcellularLocation>
        <location evidence="1">Membrane</location>
    </subcellularLocation>
</comment>
<dbReference type="AlphaFoldDB" id="A0A3Q2D7F7"/>
<evidence type="ECO:0000313" key="7">
    <source>
        <dbReference type="Ensembl" id="ENSCVAP00000014472.1"/>
    </source>
</evidence>
<dbReference type="PANTHER" id="PTHR11860:SF118">
    <property type="entry name" value="CMRF35-LIKE MOLECULE 3-RELATED"/>
    <property type="match status" value="1"/>
</dbReference>
<protein>
    <submittedName>
        <fullName evidence="7">Polymeric immunoglobulin receptor-like</fullName>
    </submittedName>
</protein>
<keyword evidence="4" id="KW-1133">Transmembrane helix</keyword>
<feature type="domain" description="Immunoglobulin" evidence="6">
    <location>
        <begin position="130"/>
        <end position="230"/>
    </location>
</feature>
<dbReference type="PANTHER" id="PTHR11860">
    <property type="entry name" value="POLYMERIC-IMMUNOGLOBULIN RECEPTOR"/>
    <property type="match status" value="1"/>
</dbReference>
<keyword evidence="8" id="KW-1185">Reference proteome</keyword>
<reference evidence="7" key="1">
    <citation type="submission" date="2025-08" db="UniProtKB">
        <authorList>
            <consortium name="Ensembl"/>
        </authorList>
    </citation>
    <scope>IDENTIFICATION</scope>
</reference>
<dbReference type="SMART" id="SM00409">
    <property type="entry name" value="IG"/>
    <property type="match status" value="3"/>
</dbReference>
<feature type="transmembrane region" description="Helical" evidence="4">
    <location>
        <begin position="381"/>
        <end position="406"/>
    </location>
</feature>
<dbReference type="CDD" id="cd05716">
    <property type="entry name" value="IgV_pIgR_like"/>
    <property type="match status" value="1"/>
</dbReference>
<dbReference type="PROSITE" id="PS51257">
    <property type="entry name" value="PROKAR_LIPOPROTEIN"/>
    <property type="match status" value="1"/>
</dbReference>
<dbReference type="Proteomes" id="UP000265020">
    <property type="component" value="Unassembled WGS sequence"/>
</dbReference>
<evidence type="ECO:0000256" key="3">
    <source>
        <dbReference type="ARBA" id="ARBA00023136"/>
    </source>
</evidence>
<evidence type="ECO:0000256" key="2">
    <source>
        <dbReference type="ARBA" id="ARBA00022692"/>
    </source>
</evidence>
<keyword evidence="3 4" id="KW-0472">Membrane</keyword>
<proteinExistence type="predicted"/>
<dbReference type="GeneTree" id="ENSGT00950000182977"/>
<dbReference type="Gene3D" id="2.60.40.10">
    <property type="entry name" value="Immunoglobulins"/>
    <property type="match status" value="3"/>
</dbReference>
<dbReference type="InterPro" id="IPR003599">
    <property type="entry name" value="Ig_sub"/>
</dbReference>
<evidence type="ECO:0000256" key="4">
    <source>
        <dbReference type="SAM" id="Phobius"/>
    </source>
</evidence>
<evidence type="ECO:0000256" key="5">
    <source>
        <dbReference type="SAM" id="SignalP"/>
    </source>
</evidence>
<dbReference type="GO" id="GO:0004888">
    <property type="term" value="F:transmembrane signaling receptor activity"/>
    <property type="evidence" value="ECO:0007669"/>
    <property type="project" value="TreeGrafter"/>
</dbReference>
<accession>A0A3Q2D7F7</accession>
<evidence type="ECO:0000313" key="8">
    <source>
        <dbReference type="Proteomes" id="UP000265020"/>
    </source>
</evidence>
<dbReference type="SUPFAM" id="SSF48726">
    <property type="entry name" value="Immunoglobulin"/>
    <property type="match status" value="3"/>
</dbReference>
<dbReference type="Ensembl" id="ENSCVAT00000022297.1">
    <property type="protein sequence ID" value="ENSCVAP00000014472.1"/>
    <property type="gene ID" value="ENSCVAG00000017115.1"/>
</dbReference>
<feature type="chain" id="PRO_5018567672" evidence="5">
    <location>
        <begin position="26"/>
        <end position="471"/>
    </location>
</feature>
<dbReference type="InterPro" id="IPR050671">
    <property type="entry name" value="CD300_family_receptors"/>
</dbReference>
<dbReference type="Pfam" id="PF07686">
    <property type="entry name" value="V-set"/>
    <property type="match status" value="3"/>
</dbReference>
<feature type="domain" description="Immunoglobulin" evidence="6">
    <location>
        <begin position="26"/>
        <end position="122"/>
    </location>
</feature>
<organism evidence="7 8">
    <name type="scientific">Cyprinodon variegatus</name>
    <name type="common">Sheepshead minnow</name>
    <dbReference type="NCBI Taxonomy" id="28743"/>
    <lineage>
        <taxon>Eukaryota</taxon>
        <taxon>Metazoa</taxon>
        <taxon>Chordata</taxon>
        <taxon>Craniata</taxon>
        <taxon>Vertebrata</taxon>
        <taxon>Euteleostomi</taxon>
        <taxon>Actinopterygii</taxon>
        <taxon>Neopterygii</taxon>
        <taxon>Teleostei</taxon>
        <taxon>Neoteleostei</taxon>
        <taxon>Acanthomorphata</taxon>
        <taxon>Ovalentaria</taxon>
        <taxon>Atherinomorphae</taxon>
        <taxon>Cyprinodontiformes</taxon>
        <taxon>Cyprinodontidae</taxon>
        <taxon>Cyprinodon</taxon>
    </lineage>
</organism>
<reference evidence="7" key="2">
    <citation type="submission" date="2025-09" db="UniProtKB">
        <authorList>
            <consortium name="Ensembl"/>
        </authorList>
    </citation>
    <scope>IDENTIFICATION</scope>
</reference>
<evidence type="ECO:0000256" key="1">
    <source>
        <dbReference type="ARBA" id="ARBA00004370"/>
    </source>
</evidence>
<keyword evidence="5" id="KW-0732">Signal</keyword>
<dbReference type="InterPro" id="IPR013783">
    <property type="entry name" value="Ig-like_fold"/>
</dbReference>
<dbReference type="InterPro" id="IPR036179">
    <property type="entry name" value="Ig-like_dom_sf"/>
</dbReference>
<dbReference type="GO" id="GO:0005886">
    <property type="term" value="C:plasma membrane"/>
    <property type="evidence" value="ECO:0007669"/>
    <property type="project" value="TreeGrafter"/>
</dbReference>
<name>A0A3Q2D7F7_CYPVA</name>
<keyword evidence="2 4" id="KW-0812">Transmembrane</keyword>
<evidence type="ECO:0000259" key="6">
    <source>
        <dbReference type="SMART" id="SM00409"/>
    </source>
</evidence>
<sequence length="471" mass="53471">MRNVQKLLFIFTLCLALSCMGSAEGLIRVFGYEGRDVKVPCPYNPGYESYEKYLCKDNCDYPDILITTTEKNKTRFFIYDDQSTRIFTTTISNLQSTDARGYWCGVSRNGKDIYTEVKLETRKDSCCNTVNTIQHIEGGSAAITCPYDSESVRKLKYICRGNQPSKCLHQAMITSNSPQKGRFKLVDDGQSRKFKVTISDLNLNDSGSYLCGVQSNSGLDVFSATVLKVKEWCCVKYETVRGTVGLSVTLQCPYQPDQRNNRKFLCKGSERSSCKDMIMGQSRFQVLNVSSHSFWVTINKLEEGDSGTYWCRSDLDWNIGKYTQFHLSVEKEEQDAGKKKNLKEPRQPATLAYPHKSSTVKPINTATPAASNDLIKGLPDVALFSLSAVLPVLLLLLLTIILVHVFKNKCNKVKGKFNAPNIFNSDKNRYALFYFYLMFCFFSRYRNHSKLLQARLCRCTGCVGWRRCVSE</sequence>
<dbReference type="InterPro" id="IPR013106">
    <property type="entry name" value="Ig_V-set"/>
</dbReference>
<feature type="domain" description="Immunoglobulin" evidence="6">
    <location>
        <begin position="237"/>
        <end position="330"/>
    </location>
</feature>
<feature type="signal peptide" evidence="5">
    <location>
        <begin position="1"/>
        <end position="25"/>
    </location>
</feature>